<keyword evidence="4" id="KW-1185">Reference proteome</keyword>
<organism evidence="3 4">
    <name type="scientific">Xenotaenia resolanae</name>
    <dbReference type="NCBI Taxonomy" id="208358"/>
    <lineage>
        <taxon>Eukaryota</taxon>
        <taxon>Metazoa</taxon>
        <taxon>Chordata</taxon>
        <taxon>Craniata</taxon>
        <taxon>Vertebrata</taxon>
        <taxon>Euteleostomi</taxon>
        <taxon>Actinopterygii</taxon>
        <taxon>Neopterygii</taxon>
        <taxon>Teleostei</taxon>
        <taxon>Neoteleostei</taxon>
        <taxon>Acanthomorphata</taxon>
        <taxon>Ovalentaria</taxon>
        <taxon>Atherinomorphae</taxon>
        <taxon>Cyprinodontiformes</taxon>
        <taxon>Goodeidae</taxon>
        <taxon>Xenotaenia</taxon>
    </lineage>
</organism>
<name>A0ABV0VXP9_9TELE</name>
<accession>A0ABV0VXP9</accession>
<feature type="region of interest" description="Disordered" evidence="1">
    <location>
        <begin position="86"/>
        <end position="111"/>
    </location>
</feature>
<comment type="caution">
    <text evidence="3">The sequence shown here is derived from an EMBL/GenBank/DDBJ whole genome shotgun (WGS) entry which is preliminary data.</text>
</comment>
<evidence type="ECO:0000256" key="2">
    <source>
        <dbReference type="SAM" id="Phobius"/>
    </source>
</evidence>
<evidence type="ECO:0000313" key="4">
    <source>
        <dbReference type="Proteomes" id="UP001444071"/>
    </source>
</evidence>
<keyword evidence="2" id="KW-0472">Membrane</keyword>
<dbReference type="Proteomes" id="UP001444071">
    <property type="component" value="Unassembled WGS sequence"/>
</dbReference>
<reference evidence="3 4" key="1">
    <citation type="submission" date="2021-06" db="EMBL/GenBank/DDBJ databases">
        <authorList>
            <person name="Palmer J.M."/>
        </authorList>
    </citation>
    <scope>NUCLEOTIDE SEQUENCE [LARGE SCALE GENOMIC DNA]</scope>
    <source>
        <strain evidence="3 4">XR_2019</strain>
        <tissue evidence="3">Muscle</tissue>
    </source>
</reference>
<gene>
    <name evidence="3" type="ORF">XENORESO_021584</name>
</gene>
<dbReference type="EMBL" id="JAHRIM010019174">
    <property type="protein sequence ID" value="MEQ2262037.1"/>
    <property type="molecule type" value="Genomic_DNA"/>
</dbReference>
<evidence type="ECO:0000313" key="3">
    <source>
        <dbReference type="EMBL" id="MEQ2262037.1"/>
    </source>
</evidence>
<keyword evidence="2" id="KW-1133">Transmembrane helix</keyword>
<evidence type="ECO:0000256" key="1">
    <source>
        <dbReference type="SAM" id="MobiDB-lite"/>
    </source>
</evidence>
<feature type="compositionally biased region" description="Acidic residues" evidence="1">
    <location>
        <begin position="94"/>
        <end position="105"/>
    </location>
</feature>
<proteinExistence type="predicted"/>
<protein>
    <submittedName>
        <fullName evidence="3">Uncharacterized protein</fullName>
    </submittedName>
</protein>
<sequence length="111" mass="12816">MTEALDHLRELQMAMANDHITATNSWFDWMIQGGWMGWIKILFVTIVAFLIILCLLSTCIIPCCKFKINRIVSQSITVTYAALSQNEPQKKPDEDDYDDTEDYFTDLDTMV</sequence>
<feature type="transmembrane region" description="Helical" evidence="2">
    <location>
        <begin position="35"/>
        <end position="61"/>
    </location>
</feature>
<keyword evidence="2" id="KW-0812">Transmembrane</keyword>